<name>A0A8S3GHU5_9BILA</name>
<evidence type="ECO:0000256" key="1">
    <source>
        <dbReference type="SAM" id="MobiDB-lite"/>
    </source>
</evidence>
<sequence>MGAFLSLPTSHCRAPERDSVP</sequence>
<dbReference type="Proteomes" id="UP000681720">
    <property type="component" value="Unassembled WGS sequence"/>
</dbReference>
<gene>
    <name evidence="2" type="ORF">GIL414_LOCUS66259</name>
</gene>
<dbReference type="AlphaFoldDB" id="A0A8S3GHU5"/>
<reference evidence="2" key="1">
    <citation type="submission" date="2021-02" db="EMBL/GenBank/DDBJ databases">
        <authorList>
            <person name="Nowell W R."/>
        </authorList>
    </citation>
    <scope>NUCLEOTIDE SEQUENCE</scope>
</reference>
<feature type="non-terminal residue" evidence="2">
    <location>
        <position position="21"/>
    </location>
</feature>
<accession>A0A8S3GHU5</accession>
<proteinExistence type="predicted"/>
<protein>
    <submittedName>
        <fullName evidence="2">Uncharacterized protein</fullName>
    </submittedName>
</protein>
<evidence type="ECO:0000313" key="3">
    <source>
        <dbReference type="Proteomes" id="UP000681720"/>
    </source>
</evidence>
<dbReference type="EMBL" id="CAJOBJ010309067">
    <property type="protein sequence ID" value="CAF5165945.1"/>
    <property type="molecule type" value="Genomic_DNA"/>
</dbReference>
<comment type="caution">
    <text evidence="2">The sequence shown here is derived from an EMBL/GenBank/DDBJ whole genome shotgun (WGS) entry which is preliminary data.</text>
</comment>
<evidence type="ECO:0000313" key="2">
    <source>
        <dbReference type="EMBL" id="CAF5165945.1"/>
    </source>
</evidence>
<feature type="region of interest" description="Disordered" evidence="1">
    <location>
        <begin position="1"/>
        <end position="21"/>
    </location>
</feature>
<organism evidence="2 3">
    <name type="scientific">Rotaria magnacalcarata</name>
    <dbReference type="NCBI Taxonomy" id="392030"/>
    <lineage>
        <taxon>Eukaryota</taxon>
        <taxon>Metazoa</taxon>
        <taxon>Spiralia</taxon>
        <taxon>Gnathifera</taxon>
        <taxon>Rotifera</taxon>
        <taxon>Eurotatoria</taxon>
        <taxon>Bdelloidea</taxon>
        <taxon>Philodinida</taxon>
        <taxon>Philodinidae</taxon>
        <taxon>Rotaria</taxon>
    </lineage>
</organism>